<keyword evidence="8" id="KW-1185">Reference proteome</keyword>
<accession>A0A5E4S779</accession>
<gene>
    <name evidence="7" type="ORF">PHO31112_00631</name>
</gene>
<name>A0A5E4S779_9BURK</name>
<protein>
    <recommendedName>
        <fullName evidence="4">Flagellar hook protein FlgE</fullName>
    </recommendedName>
</protein>
<keyword evidence="7" id="KW-0966">Cell projection</keyword>
<organism evidence="7 8">
    <name type="scientific">Pandoraea horticolens</name>
    <dbReference type="NCBI Taxonomy" id="2508298"/>
    <lineage>
        <taxon>Bacteria</taxon>
        <taxon>Pseudomonadati</taxon>
        <taxon>Pseudomonadota</taxon>
        <taxon>Betaproteobacteria</taxon>
        <taxon>Burkholderiales</taxon>
        <taxon>Burkholderiaceae</taxon>
        <taxon>Pandoraea</taxon>
    </lineage>
</organism>
<dbReference type="Pfam" id="PF06429">
    <property type="entry name" value="Flg_bbr_C"/>
    <property type="match status" value="1"/>
</dbReference>
<dbReference type="NCBIfam" id="TIGR03506">
    <property type="entry name" value="FlgEFG_subfam"/>
    <property type="match status" value="1"/>
</dbReference>
<evidence type="ECO:0000256" key="3">
    <source>
        <dbReference type="ARBA" id="ARBA00023143"/>
    </source>
</evidence>
<evidence type="ECO:0000313" key="8">
    <source>
        <dbReference type="Proteomes" id="UP000343317"/>
    </source>
</evidence>
<dbReference type="EMBL" id="CABPSM010000001">
    <property type="protein sequence ID" value="VVD71477.1"/>
    <property type="molecule type" value="Genomic_DNA"/>
</dbReference>
<dbReference type="InterPro" id="IPR053967">
    <property type="entry name" value="LlgE_F_G-like_D1"/>
</dbReference>
<evidence type="ECO:0000259" key="5">
    <source>
        <dbReference type="Pfam" id="PF06429"/>
    </source>
</evidence>
<dbReference type="GO" id="GO:0071978">
    <property type="term" value="P:bacterial-type flagellum-dependent swarming motility"/>
    <property type="evidence" value="ECO:0007669"/>
    <property type="project" value="TreeGrafter"/>
</dbReference>
<keyword evidence="7" id="KW-0282">Flagellum</keyword>
<keyword evidence="7" id="KW-0969">Cilium</keyword>
<feature type="domain" description="Flagellar hook protein FlgE/F/G-like D1" evidence="6">
    <location>
        <begin position="76"/>
        <end position="133"/>
    </location>
</feature>
<comment type="similarity">
    <text evidence="2 4">Belongs to the flagella basal body rod proteins family.</text>
</comment>
<feature type="domain" description="Flagellar basal-body/hook protein C-terminal" evidence="5">
    <location>
        <begin position="324"/>
        <end position="367"/>
    </location>
</feature>
<dbReference type="Pfam" id="PF22692">
    <property type="entry name" value="LlgE_F_G_D1"/>
    <property type="match status" value="1"/>
</dbReference>
<dbReference type="InterPro" id="IPR037925">
    <property type="entry name" value="FlgE/F/G-like"/>
</dbReference>
<proteinExistence type="inferred from homology"/>
<evidence type="ECO:0000256" key="4">
    <source>
        <dbReference type="RuleBase" id="RU362116"/>
    </source>
</evidence>
<evidence type="ECO:0000256" key="2">
    <source>
        <dbReference type="ARBA" id="ARBA00009677"/>
    </source>
</evidence>
<dbReference type="InterPro" id="IPR010930">
    <property type="entry name" value="Flg_bb/hook_C_dom"/>
</dbReference>
<dbReference type="AlphaFoldDB" id="A0A5E4S779"/>
<dbReference type="PANTHER" id="PTHR30435:SF1">
    <property type="entry name" value="FLAGELLAR HOOK PROTEIN FLGE"/>
    <property type="match status" value="1"/>
</dbReference>
<comment type="function">
    <text evidence="4">A flexible structure which links the flagellar filament to the drive apparatus in the basal body.</text>
</comment>
<dbReference type="RefSeq" id="WP_150619136.1">
    <property type="nucleotide sequence ID" value="NZ_CABPSM010000001.1"/>
</dbReference>
<dbReference type="GO" id="GO:0009425">
    <property type="term" value="C:bacterial-type flagellum basal body"/>
    <property type="evidence" value="ECO:0007669"/>
    <property type="project" value="UniProtKB-SubCell"/>
</dbReference>
<dbReference type="GO" id="GO:0005829">
    <property type="term" value="C:cytosol"/>
    <property type="evidence" value="ECO:0007669"/>
    <property type="project" value="TreeGrafter"/>
</dbReference>
<keyword evidence="3 4" id="KW-0975">Bacterial flagellum</keyword>
<evidence type="ECO:0000259" key="6">
    <source>
        <dbReference type="Pfam" id="PF22692"/>
    </source>
</evidence>
<dbReference type="SUPFAM" id="SSF117143">
    <property type="entry name" value="Flagellar hook protein flgE"/>
    <property type="match status" value="1"/>
</dbReference>
<dbReference type="Proteomes" id="UP000343317">
    <property type="component" value="Unassembled WGS sequence"/>
</dbReference>
<dbReference type="PANTHER" id="PTHR30435">
    <property type="entry name" value="FLAGELLAR PROTEIN"/>
    <property type="match status" value="1"/>
</dbReference>
<comment type="subcellular location">
    <subcellularLocation>
        <location evidence="1 4">Bacterial flagellum basal body</location>
    </subcellularLocation>
</comment>
<dbReference type="GO" id="GO:0009424">
    <property type="term" value="C:bacterial-type flagellum hook"/>
    <property type="evidence" value="ECO:0007669"/>
    <property type="project" value="TreeGrafter"/>
</dbReference>
<reference evidence="7 8" key="1">
    <citation type="submission" date="2019-08" db="EMBL/GenBank/DDBJ databases">
        <authorList>
            <person name="Peeters C."/>
        </authorList>
    </citation>
    <scope>NUCLEOTIDE SEQUENCE [LARGE SCALE GENOMIC DNA]</scope>
    <source>
        <strain evidence="7 8">LMG 31112</strain>
    </source>
</reference>
<dbReference type="InterPro" id="IPR020013">
    <property type="entry name" value="Flagellar_FlgE/F/G"/>
</dbReference>
<sequence length="369" mass="38799">MSFDIALSGINAINKSLETISQNISNSETNGYKSGRTHFASAMAETQPAGVKVSGTRYSVEANGSLRSSGDRLHQAIQGGGFFILKETNGQRVYSRVGDFQIDKDSKLVDGSNRSVQGFAQGQANVSDVKIDKSPVGALPSTAINVSGRLPDPLPAAPARVGEISVTFRDASGELAVRNLRFEMVAGAPGTVQVSEIDGPNAPVILGTLDPATMQWTRGGAPSTLPDLDFSGMNFQRGAFSATATEVGGREAGEFVRARIDKDGSVVAEYSNGTSNTQYQLALGEFANVGGLVPVDGTVWRETGDSGVAQLRRPGEGATGVLVSGSLEGSNVNVTDELVSLMSAQRNYQANTKVISTQNEMMRNLMQSI</sequence>
<evidence type="ECO:0000256" key="1">
    <source>
        <dbReference type="ARBA" id="ARBA00004117"/>
    </source>
</evidence>
<evidence type="ECO:0000313" key="7">
    <source>
        <dbReference type="EMBL" id="VVD71477.1"/>
    </source>
</evidence>